<feature type="transmembrane region" description="Helical" evidence="2">
    <location>
        <begin position="451"/>
        <end position="474"/>
    </location>
</feature>
<organism evidence="5 6">
    <name type="scientific">Magallana gigas</name>
    <name type="common">Pacific oyster</name>
    <name type="synonym">Crassostrea gigas</name>
    <dbReference type="NCBI Taxonomy" id="29159"/>
    <lineage>
        <taxon>Eukaryota</taxon>
        <taxon>Metazoa</taxon>
        <taxon>Spiralia</taxon>
        <taxon>Lophotrochozoa</taxon>
        <taxon>Mollusca</taxon>
        <taxon>Bivalvia</taxon>
        <taxon>Autobranchia</taxon>
        <taxon>Pteriomorphia</taxon>
        <taxon>Ostreida</taxon>
        <taxon>Ostreoidea</taxon>
        <taxon>Ostreidae</taxon>
        <taxon>Magallana</taxon>
    </lineage>
</organism>
<evidence type="ECO:0000256" key="1">
    <source>
        <dbReference type="SAM" id="MobiDB-lite"/>
    </source>
</evidence>
<dbReference type="Proteomes" id="UP000005408">
    <property type="component" value="Unassembled WGS sequence"/>
</dbReference>
<feature type="compositionally biased region" description="Basic and acidic residues" evidence="1">
    <location>
        <begin position="237"/>
        <end position="246"/>
    </location>
</feature>
<keyword evidence="2" id="KW-1133">Transmembrane helix</keyword>
<feature type="domain" description="EGF-like" evidence="4">
    <location>
        <begin position="355"/>
        <end position="389"/>
    </location>
</feature>
<dbReference type="InterPro" id="IPR052108">
    <property type="entry name" value="MEGF/SIB"/>
</dbReference>
<feature type="transmembrane region" description="Helical" evidence="2">
    <location>
        <begin position="196"/>
        <end position="217"/>
    </location>
</feature>
<sequence length="485" mass="55091">MCFLTQLALLCIGHVLGIENLALHKPTWERYPWPDRERDFGSENAVDGMYFDRGTKENSSYIERIAGFFVFVSNTTSKDDGYLCYHDKSTERNLFLVDQHINCTLLGRYVIYYNERRQGVVYPSFYSEYAFNELCEVEVYGCNGTFGDNCIYPCPQNCLDMRCDTDTGHCLRCVPGYKGPICNQVRATNTQLSCTIVIVLVSVLIVVTGSMVNFVIWKRNAAKINRKSQGNIPQPSSKREEKDHQYTELEEVDKSKTYEEIHNNSQNLDRIAGFFVYVSNTTSKDDGYLCYHDELTDRFMLSEDQHINCTLLGRYVIYYNERKQSVQYPSFYSNYAYNELCEVEVYGCKGIYGDDCIYPCPANCKDRRCDTNAGHCLSCSSGYKGLECHIVCNNNTYGPECALKCGNCSNGETCHHINGTCLHGCAEGALGDTCQEVRATDTQTSSCTETYTIVIVMVSVLIVVTGSLINFVIWKRNVEKLSIMR</sequence>
<keyword evidence="2" id="KW-0812">Transmembrane</keyword>
<evidence type="ECO:0000313" key="6">
    <source>
        <dbReference type="Proteomes" id="UP000005408"/>
    </source>
</evidence>
<dbReference type="PANTHER" id="PTHR24035:SF109">
    <property type="entry name" value="PROTEIN DRAPER"/>
    <property type="match status" value="1"/>
</dbReference>
<feature type="compositionally biased region" description="Polar residues" evidence="1">
    <location>
        <begin position="227"/>
        <end position="236"/>
    </location>
</feature>
<evidence type="ECO:0000259" key="4">
    <source>
        <dbReference type="SMART" id="SM00181"/>
    </source>
</evidence>
<feature type="domain" description="EGF-like" evidence="4">
    <location>
        <begin position="149"/>
        <end position="183"/>
    </location>
</feature>
<dbReference type="AlphaFoldDB" id="A0A8W8P5Z9"/>
<feature type="chain" id="PRO_5036450965" description="EGF-like domain-containing protein" evidence="3">
    <location>
        <begin position="18"/>
        <end position="485"/>
    </location>
</feature>
<reference evidence="5" key="1">
    <citation type="submission" date="2022-08" db="UniProtKB">
        <authorList>
            <consortium name="EnsemblMetazoa"/>
        </authorList>
    </citation>
    <scope>IDENTIFICATION</scope>
    <source>
        <strain evidence="5">05x7-T-G4-1.051#20</strain>
    </source>
</reference>
<keyword evidence="3" id="KW-0732">Signal</keyword>
<dbReference type="PANTHER" id="PTHR24035">
    <property type="entry name" value="MULTIPLE EPIDERMAL GROWTH FACTOR-LIKE DOMAINS PROTEIN"/>
    <property type="match status" value="1"/>
</dbReference>
<feature type="domain" description="EGF-like" evidence="4">
    <location>
        <begin position="400"/>
        <end position="435"/>
    </location>
</feature>
<dbReference type="EnsemblMetazoa" id="G9395.1">
    <property type="protein sequence ID" value="G9395.1:cds"/>
    <property type="gene ID" value="G9395"/>
</dbReference>
<name>A0A8W8P5Z9_MAGGI</name>
<keyword evidence="2" id="KW-0472">Membrane</keyword>
<accession>A0A8W8P5Z9</accession>
<dbReference type="Gene3D" id="2.170.300.10">
    <property type="entry name" value="Tie2 ligand-binding domain superfamily"/>
    <property type="match status" value="1"/>
</dbReference>
<proteinExistence type="predicted"/>
<evidence type="ECO:0000256" key="3">
    <source>
        <dbReference type="SAM" id="SignalP"/>
    </source>
</evidence>
<feature type="region of interest" description="Disordered" evidence="1">
    <location>
        <begin position="227"/>
        <end position="246"/>
    </location>
</feature>
<feature type="signal peptide" evidence="3">
    <location>
        <begin position="1"/>
        <end position="17"/>
    </location>
</feature>
<dbReference type="Gene3D" id="2.60.120.260">
    <property type="entry name" value="Galactose-binding domain-like"/>
    <property type="match status" value="1"/>
</dbReference>
<keyword evidence="6" id="KW-1185">Reference proteome</keyword>
<protein>
    <recommendedName>
        <fullName evidence="4">EGF-like domain-containing protein</fullName>
    </recommendedName>
</protein>
<evidence type="ECO:0000256" key="2">
    <source>
        <dbReference type="SAM" id="Phobius"/>
    </source>
</evidence>
<evidence type="ECO:0000313" key="5">
    <source>
        <dbReference type="EnsemblMetazoa" id="G9395.1:cds"/>
    </source>
</evidence>
<dbReference type="SMART" id="SM00181">
    <property type="entry name" value="EGF"/>
    <property type="match status" value="3"/>
</dbReference>
<dbReference type="InterPro" id="IPR000742">
    <property type="entry name" value="EGF"/>
</dbReference>